<gene>
    <name evidence="10 11" type="primary">cobT</name>
    <name evidence="11" type="ORF">O2N63_10720</name>
</gene>
<evidence type="ECO:0000256" key="8">
    <source>
        <dbReference type="ARBA" id="ARBA00030686"/>
    </source>
</evidence>
<protein>
    <recommendedName>
        <fullName evidence="4 10">Nicotinate-nucleotide--dimethylbenzimidazole phosphoribosyltransferase</fullName>
        <shortName evidence="10">NN:DBI PRT</shortName>
        <ecNumber evidence="3 10">2.4.2.21</ecNumber>
    </recommendedName>
    <alternativeName>
        <fullName evidence="8 10">N(1)-alpha-phosphoribosyltransferase</fullName>
    </alternativeName>
</protein>
<dbReference type="RefSeq" id="WP_271054267.1">
    <property type="nucleotide sequence ID" value="NZ_JAQIIO010000005.1"/>
</dbReference>
<evidence type="ECO:0000256" key="7">
    <source>
        <dbReference type="ARBA" id="ARBA00022679"/>
    </source>
</evidence>
<dbReference type="GO" id="GO:0008939">
    <property type="term" value="F:nicotinate-nucleotide-dimethylbenzimidazole phosphoribosyltransferase activity"/>
    <property type="evidence" value="ECO:0007669"/>
    <property type="project" value="UniProtKB-EC"/>
</dbReference>
<dbReference type="InterPro" id="IPR003200">
    <property type="entry name" value="Nict_dMeBzImd_PRibTrfase"/>
</dbReference>
<evidence type="ECO:0000256" key="3">
    <source>
        <dbReference type="ARBA" id="ARBA00011991"/>
    </source>
</evidence>
<dbReference type="NCBIfam" id="TIGR03160">
    <property type="entry name" value="cobT_DBIPRT"/>
    <property type="match status" value="1"/>
</dbReference>
<comment type="function">
    <text evidence="10">Catalyzes the synthesis of alpha-ribazole-5'-phosphate from nicotinate mononucleotide (NAMN) and 5,6-dimethylbenzimidazole (DMB).</text>
</comment>
<keyword evidence="5 10" id="KW-0169">Cobalamin biosynthesis</keyword>
<keyword evidence="12" id="KW-1185">Reference proteome</keyword>
<dbReference type="SUPFAM" id="SSF52733">
    <property type="entry name" value="Nicotinate mononucleotide:5,6-dimethylbenzimidazole phosphoribosyltransferase (CobT)"/>
    <property type="match status" value="1"/>
</dbReference>
<dbReference type="Pfam" id="PF02277">
    <property type="entry name" value="DBI_PRT"/>
    <property type="match status" value="1"/>
</dbReference>
<evidence type="ECO:0000256" key="9">
    <source>
        <dbReference type="ARBA" id="ARBA00047340"/>
    </source>
</evidence>
<dbReference type="EMBL" id="JAQIIO010000005">
    <property type="protein sequence ID" value="MDA5094557.1"/>
    <property type="molecule type" value="Genomic_DNA"/>
</dbReference>
<comment type="similarity">
    <text evidence="2 10">Belongs to the CobT family.</text>
</comment>
<sequence length="339" mass="34085">MTGQSFSTLVEFQALLAEAAGPDTAAKAAAEERNGQLTKPPGALGTLEDLAIWFASWQGNGRPSLENPQVIVFAGNHGVTARGVSAFPAEVTEQMVLNFQHGGAAINQLSKAFGAKMDVHALSLDRPTADFTQGPAMSEDEVVAALLTGWNAVDPSADLLVTGEMGIGNTTSAAAIAHALFGGEAADWAGRGTGVDDAGLALKTQVVTEGLLANPGAKGDGIEALRCLGGRELAAMAGAIARARVESIPVILDGFICTAAAACLAQAQAGALDHTVAGHVSAEAAHARVLQELGKEPLLSMGMRLGEGSGAALAIGILKGAVACHSGMATFAEAGVSDG</sequence>
<dbReference type="Gene3D" id="1.10.1610.10">
    <property type="match status" value="1"/>
</dbReference>
<dbReference type="Gene3D" id="3.40.50.10210">
    <property type="match status" value="1"/>
</dbReference>
<comment type="pathway">
    <text evidence="1 10">Nucleoside biosynthesis; alpha-ribazole biosynthesis; alpha-ribazole from 5,6-dimethylbenzimidazole: step 1/2.</text>
</comment>
<name>A0ABT4W216_9RHOB</name>
<proteinExistence type="inferred from homology"/>
<keyword evidence="7 10" id="KW-0808">Transferase</keyword>
<dbReference type="Proteomes" id="UP001528040">
    <property type="component" value="Unassembled WGS sequence"/>
</dbReference>
<evidence type="ECO:0000256" key="2">
    <source>
        <dbReference type="ARBA" id="ARBA00007110"/>
    </source>
</evidence>
<dbReference type="EC" id="2.4.2.21" evidence="3 10"/>
<evidence type="ECO:0000256" key="4">
    <source>
        <dbReference type="ARBA" id="ARBA00015486"/>
    </source>
</evidence>
<evidence type="ECO:0000313" key="11">
    <source>
        <dbReference type="EMBL" id="MDA5094557.1"/>
    </source>
</evidence>
<evidence type="ECO:0000256" key="1">
    <source>
        <dbReference type="ARBA" id="ARBA00005049"/>
    </source>
</evidence>
<dbReference type="InterPro" id="IPR036087">
    <property type="entry name" value="Nict_dMeBzImd_PRibTrfase_sf"/>
</dbReference>
<accession>A0ABT4W216</accession>
<evidence type="ECO:0000313" key="12">
    <source>
        <dbReference type="Proteomes" id="UP001528040"/>
    </source>
</evidence>
<dbReference type="InterPro" id="IPR023195">
    <property type="entry name" value="Nict_dMeBzImd_PRibTrfase_N"/>
</dbReference>
<dbReference type="PANTHER" id="PTHR43463">
    <property type="entry name" value="NICOTINATE-NUCLEOTIDE--DIMETHYLBENZIMIDAZOLE PHOSPHORIBOSYLTRANSFERASE"/>
    <property type="match status" value="1"/>
</dbReference>
<reference evidence="11 12" key="1">
    <citation type="submission" date="2023-01" db="EMBL/GenBank/DDBJ databases">
        <authorList>
            <person name="Yoon J.-W."/>
        </authorList>
    </citation>
    <scope>NUCLEOTIDE SEQUENCE [LARGE SCALE GENOMIC DNA]</scope>
    <source>
        <strain evidence="11 12">KMU-50</strain>
    </source>
</reference>
<dbReference type="InterPro" id="IPR017846">
    <property type="entry name" value="Nict_dMeBzImd_PRibTrfase_bact"/>
</dbReference>
<dbReference type="CDD" id="cd02439">
    <property type="entry name" value="DMB-PRT_CobT"/>
    <property type="match status" value="1"/>
</dbReference>
<keyword evidence="6 10" id="KW-0328">Glycosyltransferase</keyword>
<dbReference type="HAMAP" id="MF_00230">
    <property type="entry name" value="CobT"/>
    <property type="match status" value="1"/>
</dbReference>
<dbReference type="PANTHER" id="PTHR43463:SF1">
    <property type="entry name" value="NICOTINATE-NUCLEOTIDE--DIMETHYLBENZIMIDAZOLE PHOSPHORIBOSYLTRANSFERASE"/>
    <property type="match status" value="1"/>
</dbReference>
<evidence type="ECO:0000256" key="10">
    <source>
        <dbReference type="HAMAP-Rule" id="MF_00230"/>
    </source>
</evidence>
<evidence type="ECO:0000256" key="5">
    <source>
        <dbReference type="ARBA" id="ARBA00022573"/>
    </source>
</evidence>
<dbReference type="NCBIfam" id="NF000996">
    <property type="entry name" value="PRK00105.1"/>
    <property type="match status" value="1"/>
</dbReference>
<feature type="active site" description="Proton acceptor" evidence="10">
    <location>
        <position position="307"/>
    </location>
</feature>
<organism evidence="11 12">
    <name type="scientific">Aliiroseovarius salicola</name>
    <dbReference type="NCBI Taxonomy" id="3009082"/>
    <lineage>
        <taxon>Bacteria</taxon>
        <taxon>Pseudomonadati</taxon>
        <taxon>Pseudomonadota</taxon>
        <taxon>Alphaproteobacteria</taxon>
        <taxon>Rhodobacterales</taxon>
        <taxon>Paracoccaceae</taxon>
        <taxon>Aliiroseovarius</taxon>
    </lineage>
</organism>
<evidence type="ECO:0000256" key="6">
    <source>
        <dbReference type="ARBA" id="ARBA00022676"/>
    </source>
</evidence>
<comment type="caution">
    <text evidence="11">The sequence shown here is derived from an EMBL/GenBank/DDBJ whole genome shotgun (WGS) entry which is preliminary data.</text>
</comment>
<comment type="catalytic activity">
    <reaction evidence="9 10">
        <text>5,6-dimethylbenzimidazole + nicotinate beta-D-ribonucleotide = alpha-ribazole 5'-phosphate + nicotinate + H(+)</text>
        <dbReference type="Rhea" id="RHEA:11196"/>
        <dbReference type="ChEBI" id="CHEBI:15378"/>
        <dbReference type="ChEBI" id="CHEBI:15890"/>
        <dbReference type="ChEBI" id="CHEBI:32544"/>
        <dbReference type="ChEBI" id="CHEBI:57502"/>
        <dbReference type="ChEBI" id="CHEBI:57918"/>
        <dbReference type="EC" id="2.4.2.21"/>
    </reaction>
</comment>